<dbReference type="KEGG" id="ran:Riean_1083"/>
<dbReference type="InterPro" id="IPR050807">
    <property type="entry name" value="TransReg_Diox_bact_type"/>
</dbReference>
<dbReference type="InterPro" id="IPR001387">
    <property type="entry name" value="Cro/C1-type_HTH"/>
</dbReference>
<organism evidence="5 6">
    <name type="scientific">Riemerella anatipestifer (strain ATCC 11845 / DSM 15868 / JCM 9532 / NCTC 11014)</name>
    <dbReference type="NCBI Taxonomy" id="693978"/>
    <lineage>
        <taxon>Bacteria</taxon>
        <taxon>Pseudomonadati</taxon>
        <taxon>Bacteroidota</taxon>
        <taxon>Flavobacteriia</taxon>
        <taxon>Flavobacteriales</taxon>
        <taxon>Weeksellaceae</taxon>
        <taxon>Riemerella</taxon>
    </lineage>
</organism>
<evidence type="ECO:0000313" key="5">
    <source>
        <dbReference type="EMBL" id="AFD56247.1"/>
    </source>
</evidence>
<keyword evidence="1" id="KW-0805">Transcription regulation</keyword>
<dbReference type="GO" id="GO:0003700">
    <property type="term" value="F:DNA-binding transcription factor activity"/>
    <property type="evidence" value="ECO:0007669"/>
    <property type="project" value="TreeGrafter"/>
</dbReference>
<dbReference type="GO" id="GO:0005829">
    <property type="term" value="C:cytosol"/>
    <property type="evidence" value="ECO:0007669"/>
    <property type="project" value="TreeGrafter"/>
</dbReference>
<reference evidence="5 6" key="1">
    <citation type="journal article" date="2012" name="J. Bacteriol.">
        <title>Complete genome sequence of Riemerella anatipestifer reference strain.</title>
        <authorList>
            <person name="Wang X."/>
            <person name="Zhu D."/>
            <person name="Wang M."/>
            <person name="Cheng A."/>
            <person name="Jia R."/>
            <person name="Zhou Y."/>
            <person name="Chen Z."/>
            <person name="Luo Q."/>
            <person name="Liu F."/>
            <person name="Wang Y."/>
            <person name="Chen X.Y."/>
        </authorList>
    </citation>
    <scope>NUCLEOTIDE SEQUENCE [LARGE SCALE GENOMIC DNA]</scope>
    <source>
        <strain evidence="6">DSM 15868</strain>
    </source>
</reference>
<accession>E4TA84</accession>
<dbReference type="SMART" id="SM00530">
    <property type="entry name" value="HTH_XRE"/>
    <property type="match status" value="1"/>
</dbReference>
<feature type="domain" description="HTH cro/C1-type" evidence="4">
    <location>
        <begin position="8"/>
        <end position="62"/>
    </location>
</feature>
<dbReference type="Gene3D" id="1.10.260.40">
    <property type="entry name" value="lambda repressor-like DNA-binding domains"/>
    <property type="match status" value="1"/>
</dbReference>
<evidence type="ECO:0000256" key="2">
    <source>
        <dbReference type="ARBA" id="ARBA00023125"/>
    </source>
</evidence>
<protein>
    <submittedName>
        <fullName evidence="5">Helix-turn-helix domain protein</fullName>
    </submittedName>
</protein>
<evidence type="ECO:0000256" key="1">
    <source>
        <dbReference type="ARBA" id="ARBA00023015"/>
    </source>
</evidence>
<name>E4TA84_RIEAD</name>
<dbReference type="PROSITE" id="PS50943">
    <property type="entry name" value="HTH_CROC1"/>
    <property type="match status" value="1"/>
</dbReference>
<evidence type="ECO:0000313" key="6">
    <source>
        <dbReference type="Proteomes" id="UP000010093"/>
    </source>
</evidence>
<sequence length="122" mass="14278">MNKIGVNIRRLRERKGFSQEYVAQELNISQASYARLENENTKVTVERLSKIAEILETDITEFFNENRLSIQTQNNYEGSYGNGYVQNLHIENKEATQKLIESYEARIKEKDDIIVLLKELVH</sequence>
<dbReference type="GO" id="GO:0003677">
    <property type="term" value="F:DNA binding"/>
    <property type="evidence" value="ECO:0007669"/>
    <property type="project" value="UniProtKB-KW"/>
</dbReference>
<dbReference type="EMBL" id="CP003388">
    <property type="protein sequence ID" value="AFD56247.1"/>
    <property type="molecule type" value="Genomic_DNA"/>
</dbReference>
<dbReference type="AlphaFoldDB" id="E4TA84"/>
<dbReference type="GeneID" id="93718189"/>
<keyword evidence="2" id="KW-0238">DNA-binding</keyword>
<dbReference type="RefSeq" id="WP_004917561.1">
    <property type="nucleotide sequence ID" value="NC_014738.1"/>
</dbReference>
<dbReference type="PANTHER" id="PTHR46797">
    <property type="entry name" value="HTH-TYPE TRANSCRIPTIONAL REGULATOR"/>
    <property type="match status" value="1"/>
</dbReference>
<dbReference type="PATRIC" id="fig|693978.17.peg.1334"/>
<dbReference type="HOGENOM" id="CLU_066192_15_1_10"/>
<evidence type="ECO:0000256" key="3">
    <source>
        <dbReference type="ARBA" id="ARBA00023163"/>
    </source>
</evidence>
<gene>
    <name evidence="5" type="ORF">RA0C_1350</name>
</gene>
<dbReference type="Proteomes" id="UP000010093">
    <property type="component" value="Chromosome"/>
</dbReference>
<dbReference type="KEGG" id="rai:RA0C_1350"/>
<dbReference type="SUPFAM" id="SSF47413">
    <property type="entry name" value="lambda repressor-like DNA-binding domains"/>
    <property type="match status" value="1"/>
</dbReference>
<proteinExistence type="predicted"/>
<dbReference type="Pfam" id="PF01381">
    <property type="entry name" value="HTH_3"/>
    <property type="match status" value="1"/>
</dbReference>
<dbReference type="InterPro" id="IPR010982">
    <property type="entry name" value="Lambda_DNA-bd_dom_sf"/>
</dbReference>
<evidence type="ECO:0000259" key="4">
    <source>
        <dbReference type="PROSITE" id="PS50943"/>
    </source>
</evidence>
<dbReference type="CDD" id="cd00093">
    <property type="entry name" value="HTH_XRE"/>
    <property type="match status" value="1"/>
</dbReference>
<keyword evidence="3" id="KW-0804">Transcription</keyword>
<dbReference type="PANTHER" id="PTHR46797:SF23">
    <property type="entry name" value="HTH-TYPE TRANSCRIPTIONAL REGULATOR SUTR"/>
    <property type="match status" value="1"/>
</dbReference>